<evidence type="ECO:0000313" key="2">
    <source>
        <dbReference type="Proteomes" id="UP001500839"/>
    </source>
</evidence>
<gene>
    <name evidence="1" type="ORF">GCM10023353_36510</name>
</gene>
<dbReference type="Proteomes" id="UP001500839">
    <property type="component" value="Unassembled WGS sequence"/>
</dbReference>
<reference evidence="2" key="1">
    <citation type="journal article" date="2019" name="Int. J. Syst. Evol. Microbiol.">
        <title>The Global Catalogue of Microorganisms (GCM) 10K type strain sequencing project: providing services to taxonomists for standard genome sequencing and annotation.</title>
        <authorList>
            <consortium name="The Broad Institute Genomics Platform"/>
            <consortium name="The Broad Institute Genome Sequencing Center for Infectious Disease"/>
            <person name="Wu L."/>
            <person name="Ma J."/>
        </authorList>
    </citation>
    <scope>NUCLEOTIDE SEQUENCE [LARGE SCALE GENOMIC DNA]</scope>
    <source>
        <strain evidence="2">JCM 18542</strain>
    </source>
</reference>
<accession>A0ABP9D3U0</accession>
<proteinExistence type="predicted"/>
<comment type="caution">
    <text evidence="1">The sequence shown here is derived from an EMBL/GenBank/DDBJ whole genome shotgun (WGS) entry which is preliminary data.</text>
</comment>
<dbReference type="EMBL" id="BAABKQ010000001">
    <property type="protein sequence ID" value="GAA4824206.1"/>
    <property type="molecule type" value="Genomic_DNA"/>
</dbReference>
<protein>
    <submittedName>
        <fullName evidence="1">Uncharacterized protein</fullName>
    </submittedName>
</protein>
<keyword evidence="2" id="KW-1185">Reference proteome</keyword>
<organism evidence="1 2">
    <name type="scientific">Tomitella cavernea</name>
    <dbReference type="NCBI Taxonomy" id="1387982"/>
    <lineage>
        <taxon>Bacteria</taxon>
        <taxon>Bacillati</taxon>
        <taxon>Actinomycetota</taxon>
        <taxon>Actinomycetes</taxon>
        <taxon>Mycobacteriales</taxon>
        <taxon>Tomitella</taxon>
    </lineage>
</organism>
<sequence length="415" mass="45402">MREEHPARTEPEAPPPTERALDLAVLDAKDDAMTMTTASDPLGPGTEIQIALLLPAHEHLAPDDALVALHRAGLDAASALFIDTPTTDMSRWPAADAAFREAIAAAHPRATTTPLVWARVRTAPEYPSVSQIEMERYGSQREPAPRDPSWPPDFTGVPVAALRDRREAAPGSRILQHIPPGDGWHRVAWTRFDYPNINAVDLLCECSIQQLHHPDGHTMGFAGNDTCAYRSAAAYLRALSRQREFPHTAPTALRDMLDLALAGEWLGQPGGSALWGSNLYLQTVSILLDTDMPWDLANEAVQQRLIDINGAVLGMPRPARTAPAGPIMDWDSNAATDGDWLIWWSRLDRRYQVEVIRDPAHSSTGQLTVYDHEADDTPLHSEKVVLSYGAVFGPDAGDVTEWKQIAAAVVDARDG</sequence>
<evidence type="ECO:0000313" key="1">
    <source>
        <dbReference type="EMBL" id="GAA4824206.1"/>
    </source>
</evidence>
<name>A0ABP9D3U0_9ACTN</name>